<accession>A0A6J6EFN1</accession>
<evidence type="ECO:0000313" key="2">
    <source>
        <dbReference type="EMBL" id="CAB4574024.1"/>
    </source>
</evidence>
<keyword evidence="1" id="KW-0472">Membrane</keyword>
<name>A0A6J6EFN1_9ZZZZ</name>
<reference evidence="2" key="1">
    <citation type="submission" date="2020-05" db="EMBL/GenBank/DDBJ databases">
        <authorList>
            <person name="Chiriac C."/>
            <person name="Salcher M."/>
            <person name="Ghai R."/>
            <person name="Kavagutti S V."/>
        </authorList>
    </citation>
    <scope>NUCLEOTIDE SEQUENCE</scope>
</reference>
<dbReference type="AlphaFoldDB" id="A0A6J6EFN1"/>
<sequence length="33" mass="3524">MNTFGIVVLVGLVPVMIIIGALFMTPLLPYYAG</sequence>
<protein>
    <submittedName>
        <fullName evidence="2">Unannotated protein</fullName>
    </submittedName>
</protein>
<gene>
    <name evidence="2" type="ORF">UFOPK1693_00914</name>
</gene>
<evidence type="ECO:0000256" key="1">
    <source>
        <dbReference type="SAM" id="Phobius"/>
    </source>
</evidence>
<keyword evidence="1" id="KW-1133">Transmembrane helix</keyword>
<dbReference type="EMBL" id="CAEZTO010000015">
    <property type="protein sequence ID" value="CAB4574024.1"/>
    <property type="molecule type" value="Genomic_DNA"/>
</dbReference>
<feature type="transmembrane region" description="Helical" evidence="1">
    <location>
        <begin position="6"/>
        <end position="32"/>
    </location>
</feature>
<proteinExistence type="predicted"/>
<keyword evidence="1" id="KW-0812">Transmembrane</keyword>
<organism evidence="2">
    <name type="scientific">freshwater metagenome</name>
    <dbReference type="NCBI Taxonomy" id="449393"/>
    <lineage>
        <taxon>unclassified sequences</taxon>
        <taxon>metagenomes</taxon>
        <taxon>ecological metagenomes</taxon>
    </lineage>
</organism>